<feature type="domain" description="Mycothiol-dependent maleylpyruvate isomerase metal-binding" evidence="1">
    <location>
        <begin position="21"/>
        <end position="105"/>
    </location>
</feature>
<evidence type="ECO:0000313" key="3">
    <source>
        <dbReference type="Proteomes" id="UP000308632"/>
    </source>
</evidence>
<dbReference type="InterPro" id="IPR024344">
    <property type="entry name" value="MDMPI_metal-binding"/>
</dbReference>
<protein>
    <recommendedName>
        <fullName evidence="1">Mycothiol-dependent maleylpyruvate isomerase metal-binding domain-containing protein</fullName>
    </recommendedName>
</protein>
<dbReference type="EMBL" id="SZPR01000012">
    <property type="protein sequence ID" value="TKT09032.1"/>
    <property type="molecule type" value="Genomic_DNA"/>
</dbReference>
<dbReference type="Gene3D" id="1.20.120.450">
    <property type="entry name" value="dinb family like domain"/>
    <property type="match status" value="1"/>
</dbReference>
<dbReference type="GO" id="GO:0046872">
    <property type="term" value="F:metal ion binding"/>
    <property type="evidence" value="ECO:0007669"/>
    <property type="project" value="InterPro"/>
</dbReference>
<evidence type="ECO:0000313" key="2">
    <source>
        <dbReference type="EMBL" id="TKT09032.1"/>
    </source>
</evidence>
<comment type="caution">
    <text evidence="2">The sequence shown here is derived from an EMBL/GenBank/DDBJ whole genome shotgun (WGS) entry which is preliminary data.</text>
</comment>
<organism evidence="2 3">
    <name type="scientific">Streptomyces galbus</name>
    <dbReference type="NCBI Taxonomy" id="33898"/>
    <lineage>
        <taxon>Bacteria</taxon>
        <taxon>Bacillati</taxon>
        <taxon>Actinomycetota</taxon>
        <taxon>Actinomycetes</taxon>
        <taxon>Kitasatosporales</taxon>
        <taxon>Streptomycetaceae</taxon>
        <taxon>Streptomyces</taxon>
    </lineage>
</organism>
<accession>A0A4U5X3J9</accession>
<dbReference type="InterPro" id="IPR034660">
    <property type="entry name" value="DinB/YfiT-like"/>
</dbReference>
<proteinExistence type="predicted"/>
<name>A0A4U5X3J9_STRGB</name>
<dbReference type="SUPFAM" id="SSF109854">
    <property type="entry name" value="DinB/YfiT-like putative metalloenzymes"/>
    <property type="match status" value="1"/>
</dbReference>
<reference evidence="2 3" key="1">
    <citation type="submission" date="2019-04" db="EMBL/GenBank/DDBJ databases">
        <title>Streptomyces lasaliensis sp.nov., an Actinomycete isolated from soil which produces the polyether antibiotic lasalocid.</title>
        <authorList>
            <person name="Erwin G."/>
            <person name="Haber C."/>
        </authorList>
    </citation>
    <scope>NUCLEOTIDE SEQUENCE [LARGE SCALE GENOMIC DNA]</scope>
    <source>
        <strain evidence="2 3">DSM 40089</strain>
    </source>
</reference>
<dbReference type="Proteomes" id="UP000308632">
    <property type="component" value="Unassembled WGS sequence"/>
</dbReference>
<gene>
    <name evidence="2" type="ORF">E4U92_15730</name>
</gene>
<evidence type="ECO:0000259" key="1">
    <source>
        <dbReference type="Pfam" id="PF11716"/>
    </source>
</evidence>
<dbReference type="Pfam" id="PF11716">
    <property type="entry name" value="MDMPI_N"/>
    <property type="match status" value="1"/>
</dbReference>
<dbReference type="AlphaFoldDB" id="A0A4U5X3J9"/>
<sequence>MGGGAGALGGGAELSTCWCPVMAHICRAARVFVDGAEAVGAYRCGDPAVREHGRRAAEIEAGARRPVAELVADVRATAARFEEAVRALPPAAWHAEVRMRTGEWRTPATLVPTRLRGSAPG</sequence>